<evidence type="ECO:0000256" key="1">
    <source>
        <dbReference type="SAM" id="MobiDB-lite"/>
    </source>
</evidence>
<proteinExistence type="predicted"/>
<protein>
    <submittedName>
        <fullName evidence="2">Uncharacterized protein</fullName>
    </submittedName>
</protein>
<feature type="compositionally biased region" description="Basic residues" evidence="1">
    <location>
        <begin position="278"/>
        <end position="287"/>
    </location>
</feature>
<organism evidence="2 3">
    <name type="scientific">Armillaria luteobubalina</name>
    <dbReference type="NCBI Taxonomy" id="153913"/>
    <lineage>
        <taxon>Eukaryota</taxon>
        <taxon>Fungi</taxon>
        <taxon>Dikarya</taxon>
        <taxon>Basidiomycota</taxon>
        <taxon>Agaricomycotina</taxon>
        <taxon>Agaricomycetes</taxon>
        <taxon>Agaricomycetidae</taxon>
        <taxon>Agaricales</taxon>
        <taxon>Marasmiineae</taxon>
        <taxon>Physalacriaceae</taxon>
        <taxon>Armillaria</taxon>
    </lineage>
</organism>
<dbReference type="EMBL" id="JAUEPU010000031">
    <property type="protein sequence ID" value="KAK0492136.1"/>
    <property type="molecule type" value="Genomic_DNA"/>
</dbReference>
<keyword evidence="3" id="KW-1185">Reference proteome</keyword>
<feature type="region of interest" description="Disordered" evidence="1">
    <location>
        <begin position="668"/>
        <end position="689"/>
    </location>
</feature>
<dbReference type="Proteomes" id="UP001175228">
    <property type="component" value="Unassembled WGS sequence"/>
</dbReference>
<name>A0AA39PXB7_9AGAR</name>
<reference evidence="2" key="1">
    <citation type="submission" date="2023-06" db="EMBL/GenBank/DDBJ databases">
        <authorList>
            <consortium name="Lawrence Berkeley National Laboratory"/>
            <person name="Ahrendt S."/>
            <person name="Sahu N."/>
            <person name="Indic B."/>
            <person name="Wong-Bajracharya J."/>
            <person name="Merenyi Z."/>
            <person name="Ke H.-M."/>
            <person name="Monk M."/>
            <person name="Kocsube S."/>
            <person name="Drula E."/>
            <person name="Lipzen A."/>
            <person name="Balint B."/>
            <person name="Henrissat B."/>
            <person name="Andreopoulos B."/>
            <person name="Martin F.M."/>
            <person name="Harder C.B."/>
            <person name="Rigling D."/>
            <person name="Ford K.L."/>
            <person name="Foster G.D."/>
            <person name="Pangilinan J."/>
            <person name="Papanicolaou A."/>
            <person name="Barry K."/>
            <person name="LaButti K."/>
            <person name="Viragh M."/>
            <person name="Koriabine M."/>
            <person name="Yan M."/>
            <person name="Riley R."/>
            <person name="Champramary S."/>
            <person name="Plett K.L."/>
            <person name="Tsai I.J."/>
            <person name="Slot J."/>
            <person name="Sipos G."/>
            <person name="Plett J."/>
            <person name="Nagy L.G."/>
            <person name="Grigoriev I.V."/>
        </authorList>
    </citation>
    <scope>NUCLEOTIDE SEQUENCE</scope>
    <source>
        <strain evidence="2">HWK02</strain>
    </source>
</reference>
<comment type="caution">
    <text evidence="2">The sequence shown here is derived from an EMBL/GenBank/DDBJ whole genome shotgun (WGS) entry which is preliminary data.</text>
</comment>
<sequence length="689" mass="74405">MSLNVGFVPAQDIPFNDYCNNLMWARTVAARYFETAARRAAPTGEVINSVEKAHVYLDAHMYILESFELADSRYGLALRAAVSLLVARIPSDLRRLEWSKWTVRPSEESRNDYRLDESLLLPGEDGYEANSDHCVFEGDVRPYRVVKLPPPRRPTVTPSPKKPMTGVPEPPLPAPKRPPPPAAPSPEPPKELAFSAPGRKLVGVMLPPAGSALGGPNTRKRQREQAAITEAPVPISSVRDEPIVEASSSKKLPKTPVPASVPQASTSKPKSTAGPVGLKKRARKVLRKSPAPSVPKPRPTAKKPNFVPSSDSEVPESSGEDEDRPASKEPWFLPSDEPISAGITPPPAKRVRLASPVHEEPLAPPPRAYHPLTGEPLSHFRFVNLSAPSEPAPPLPSAGLSSKVMGKKREVAPPSPTPAVESLVKPKGKKRLAAVLPSLLPSARPSGSNSGAARPIDNTFYARAFHPGLDLQFHEPPSREALERLKLSALPKAPSSLTKPPKQIRTGREYIYRAHSDKNPYYIRPPLLSWPCFNCTLAGTADECTFSGKVGEERCNMCKTGRHGPCSSRWTADQLYRAATLLDPLTLSGDGAIARGLARVESINTQLDLLGKVVNQLRADREEVVSQLADGLDAIASREHGTEIIDAYASVSDFLKSFIVCLGSSGEGFDDAGESGDAEDMDDSSGDDA</sequence>
<feature type="region of interest" description="Disordered" evidence="1">
    <location>
        <begin position="146"/>
        <end position="373"/>
    </location>
</feature>
<feature type="compositionally biased region" description="Low complexity" evidence="1">
    <location>
        <begin position="154"/>
        <end position="163"/>
    </location>
</feature>
<feature type="compositionally biased region" description="Low complexity" evidence="1">
    <location>
        <begin position="307"/>
        <end position="317"/>
    </location>
</feature>
<dbReference type="PRINTS" id="PR01217">
    <property type="entry name" value="PRICHEXTENSN"/>
</dbReference>
<accession>A0AA39PXB7</accession>
<evidence type="ECO:0000313" key="3">
    <source>
        <dbReference type="Proteomes" id="UP001175228"/>
    </source>
</evidence>
<gene>
    <name evidence="2" type="ORF">EDD18DRAFT_1358170</name>
</gene>
<feature type="compositionally biased region" description="Pro residues" evidence="1">
    <location>
        <begin position="168"/>
        <end position="187"/>
    </location>
</feature>
<dbReference type="AlphaFoldDB" id="A0AA39PXB7"/>
<evidence type="ECO:0000313" key="2">
    <source>
        <dbReference type="EMBL" id="KAK0492136.1"/>
    </source>
</evidence>